<protein>
    <submittedName>
        <fullName evidence="1">Uncharacterized protein</fullName>
    </submittedName>
</protein>
<reference evidence="2" key="1">
    <citation type="journal article" date="2019" name="Int. J. Syst. Evol. Microbiol.">
        <title>The Global Catalogue of Microorganisms (GCM) 10K type strain sequencing project: providing services to taxonomists for standard genome sequencing and annotation.</title>
        <authorList>
            <consortium name="The Broad Institute Genomics Platform"/>
            <consortium name="The Broad Institute Genome Sequencing Center for Infectious Disease"/>
            <person name="Wu L."/>
            <person name="Ma J."/>
        </authorList>
    </citation>
    <scope>NUCLEOTIDE SEQUENCE [LARGE SCALE GENOMIC DNA]</scope>
    <source>
        <strain evidence="2">JCM 3115</strain>
    </source>
</reference>
<proteinExistence type="predicted"/>
<dbReference type="Proteomes" id="UP000611554">
    <property type="component" value="Unassembled WGS sequence"/>
</dbReference>
<sequence>MAYRRRPEGRLGLQGKTGFTAWLLYASLRLLYVVGAGSQTAAPHEQEAPMRRVTTTLGALAAAAALALTVSQPAQAAQGALIVNGAVYYDPSGCYGSDVFPLDVENQADDYAYVWNGPYCTGEVVLVLSPDTAAVVEEGVSVFVE</sequence>
<evidence type="ECO:0000313" key="1">
    <source>
        <dbReference type="EMBL" id="GGQ03802.1"/>
    </source>
</evidence>
<accession>A0ABQ2QY32</accession>
<name>A0ABQ2QY32_9ACTN</name>
<evidence type="ECO:0000313" key="2">
    <source>
        <dbReference type="Proteomes" id="UP000611554"/>
    </source>
</evidence>
<gene>
    <name evidence="1" type="ORF">GCM10010140_37350</name>
</gene>
<dbReference type="EMBL" id="BMQJ01000009">
    <property type="protein sequence ID" value="GGQ03802.1"/>
    <property type="molecule type" value="Genomic_DNA"/>
</dbReference>
<comment type="caution">
    <text evidence="1">The sequence shown here is derived from an EMBL/GenBank/DDBJ whole genome shotgun (WGS) entry which is preliminary data.</text>
</comment>
<organism evidence="1 2">
    <name type="scientific">Streptosporangium pseudovulgare</name>
    <dbReference type="NCBI Taxonomy" id="35765"/>
    <lineage>
        <taxon>Bacteria</taxon>
        <taxon>Bacillati</taxon>
        <taxon>Actinomycetota</taxon>
        <taxon>Actinomycetes</taxon>
        <taxon>Streptosporangiales</taxon>
        <taxon>Streptosporangiaceae</taxon>
        <taxon>Streptosporangium</taxon>
    </lineage>
</organism>
<keyword evidence="2" id="KW-1185">Reference proteome</keyword>